<keyword evidence="2" id="KW-0479">Metal-binding</keyword>
<name>A0A839XSM4_9PSEU</name>
<keyword evidence="3" id="KW-0378">Hydrolase</keyword>
<proteinExistence type="predicted"/>
<evidence type="ECO:0000256" key="3">
    <source>
        <dbReference type="ARBA" id="ARBA00022801"/>
    </source>
</evidence>
<dbReference type="InterPro" id="IPR053138">
    <property type="entry name" value="N-alpha-Ac-DABA_deacetylase"/>
</dbReference>
<evidence type="ECO:0000256" key="2">
    <source>
        <dbReference type="ARBA" id="ARBA00022723"/>
    </source>
</evidence>
<dbReference type="AlphaFoldDB" id="A0A839XSM4"/>
<dbReference type="GO" id="GO:0016788">
    <property type="term" value="F:hydrolase activity, acting on ester bonds"/>
    <property type="evidence" value="ECO:0007669"/>
    <property type="project" value="InterPro"/>
</dbReference>
<protein>
    <submittedName>
        <fullName evidence="6">Putative deacylase</fullName>
    </submittedName>
</protein>
<dbReference type="Proteomes" id="UP000564573">
    <property type="component" value="Unassembled WGS sequence"/>
</dbReference>
<dbReference type="SUPFAM" id="SSF53187">
    <property type="entry name" value="Zn-dependent exopeptidases"/>
    <property type="match status" value="1"/>
</dbReference>
<dbReference type="Gene3D" id="3.40.630.10">
    <property type="entry name" value="Zn peptidases"/>
    <property type="match status" value="1"/>
</dbReference>
<dbReference type="GO" id="GO:0046872">
    <property type="term" value="F:metal ion binding"/>
    <property type="evidence" value="ECO:0007669"/>
    <property type="project" value="UniProtKB-KW"/>
</dbReference>
<gene>
    <name evidence="6" type="ORF">FB384_003348</name>
</gene>
<organism evidence="6 7">
    <name type="scientific">Prauserella sediminis</name>
    <dbReference type="NCBI Taxonomy" id="577680"/>
    <lineage>
        <taxon>Bacteria</taxon>
        <taxon>Bacillati</taxon>
        <taxon>Actinomycetota</taxon>
        <taxon>Actinomycetes</taxon>
        <taxon>Pseudonocardiales</taxon>
        <taxon>Pseudonocardiaceae</taxon>
        <taxon>Prauserella</taxon>
        <taxon>Prauserella salsuginis group</taxon>
    </lineage>
</organism>
<reference evidence="6 7" key="1">
    <citation type="submission" date="2020-08" db="EMBL/GenBank/DDBJ databases">
        <title>Sequencing the genomes of 1000 actinobacteria strains.</title>
        <authorList>
            <person name="Klenk H.-P."/>
        </authorList>
    </citation>
    <scope>NUCLEOTIDE SEQUENCE [LARGE SCALE GENOMIC DNA]</scope>
    <source>
        <strain evidence="6 7">DSM 45267</strain>
    </source>
</reference>
<dbReference type="Pfam" id="PF24827">
    <property type="entry name" value="AstE_AspA_cat"/>
    <property type="match status" value="1"/>
</dbReference>
<evidence type="ECO:0000256" key="1">
    <source>
        <dbReference type="ARBA" id="ARBA00001947"/>
    </source>
</evidence>
<dbReference type="RefSeq" id="WP_183784138.1">
    <property type="nucleotide sequence ID" value="NZ_JACIBS010000001.1"/>
</dbReference>
<evidence type="ECO:0000313" key="7">
    <source>
        <dbReference type="Proteomes" id="UP000564573"/>
    </source>
</evidence>
<evidence type="ECO:0000259" key="5">
    <source>
        <dbReference type="Pfam" id="PF24827"/>
    </source>
</evidence>
<evidence type="ECO:0000256" key="4">
    <source>
        <dbReference type="ARBA" id="ARBA00022833"/>
    </source>
</evidence>
<keyword evidence="4" id="KW-0862">Zinc</keyword>
<evidence type="ECO:0000313" key="6">
    <source>
        <dbReference type="EMBL" id="MBB3664444.1"/>
    </source>
</evidence>
<keyword evidence="7" id="KW-1185">Reference proteome</keyword>
<accession>A0A839XSM4</accession>
<sequence>MSTFQHGDLKVPAGTRANGVLGEVQQASGNAITVPYTVVNGRQDGPTFVVIAGSHGNEVVGTGAAIEFARSLDPSELSGTVISVPAVNMPAVSAGVYVSPVDGINMSGPHYWDSEENGSTSRRLGALVGAVLERADFVVDVHGNNEPCSPMSMMFLENAKDEATAEVAVRMAEAFGATPVDMSAPTAHPAWLGPMDVYPAATALARGIPALMVELNGARTLVDSRRGTQGLTAILREIGMLPSATQKYEDDTRIPGRFGYWGALSASAAGIVWVRHPAGVPFSAGDLLLEITDMYGEVLEAVRAPVDGFCWWYPGAPYGQATHALPAGSTVALLAERR</sequence>
<comment type="cofactor">
    <cofactor evidence="1">
        <name>Zn(2+)</name>
        <dbReference type="ChEBI" id="CHEBI:29105"/>
    </cofactor>
</comment>
<dbReference type="InterPro" id="IPR055438">
    <property type="entry name" value="AstE_AspA_cat"/>
</dbReference>
<dbReference type="PANTHER" id="PTHR37326:SF1">
    <property type="entry name" value="BLL3975 PROTEIN"/>
    <property type="match status" value="1"/>
</dbReference>
<feature type="domain" description="Succinylglutamate desuccinylase/Aspartoacylase catalytic" evidence="5">
    <location>
        <begin position="44"/>
        <end position="220"/>
    </location>
</feature>
<dbReference type="PANTHER" id="PTHR37326">
    <property type="entry name" value="BLL3975 PROTEIN"/>
    <property type="match status" value="1"/>
</dbReference>
<comment type="caution">
    <text evidence="6">The sequence shown here is derived from an EMBL/GenBank/DDBJ whole genome shotgun (WGS) entry which is preliminary data.</text>
</comment>
<dbReference type="EMBL" id="JACIBS010000001">
    <property type="protein sequence ID" value="MBB3664444.1"/>
    <property type="molecule type" value="Genomic_DNA"/>
</dbReference>